<feature type="domain" description="POTRA" evidence="6">
    <location>
        <begin position="257"/>
        <end position="330"/>
    </location>
</feature>
<dbReference type="InterPro" id="IPR000184">
    <property type="entry name" value="Bac_surfAg_D15"/>
</dbReference>
<evidence type="ECO:0000256" key="4">
    <source>
        <dbReference type="SAM" id="Phobius"/>
    </source>
</evidence>
<dbReference type="Gene3D" id="3.10.20.310">
    <property type="entry name" value="membrane protein fhac"/>
    <property type="match status" value="1"/>
</dbReference>
<dbReference type="Pfam" id="PF07244">
    <property type="entry name" value="POTRA"/>
    <property type="match status" value="1"/>
</dbReference>
<name>A0A512DQB7_9PROT</name>
<dbReference type="InterPro" id="IPR039910">
    <property type="entry name" value="D15-like"/>
</dbReference>
<evidence type="ECO:0000256" key="1">
    <source>
        <dbReference type="ARBA" id="ARBA00004370"/>
    </source>
</evidence>
<evidence type="ECO:0000259" key="6">
    <source>
        <dbReference type="Pfam" id="PF07244"/>
    </source>
</evidence>
<dbReference type="PANTHER" id="PTHR12815">
    <property type="entry name" value="SORTING AND ASSEMBLY MACHINERY SAMM50 PROTEIN FAMILY MEMBER"/>
    <property type="match status" value="1"/>
</dbReference>
<organism evidence="7 8">
    <name type="scientific">Skermanella aerolata</name>
    <dbReference type="NCBI Taxonomy" id="393310"/>
    <lineage>
        <taxon>Bacteria</taxon>
        <taxon>Pseudomonadati</taxon>
        <taxon>Pseudomonadota</taxon>
        <taxon>Alphaproteobacteria</taxon>
        <taxon>Rhodospirillales</taxon>
        <taxon>Azospirillaceae</taxon>
        <taxon>Skermanella</taxon>
    </lineage>
</organism>
<dbReference type="AlphaFoldDB" id="A0A512DQB7"/>
<evidence type="ECO:0000259" key="5">
    <source>
        <dbReference type="Pfam" id="PF01103"/>
    </source>
</evidence>
<comment type="caution">
    <text evidence="7">The sequence shown here is derived from an EMBL/GenBank/DDBJ whole genome shotgun (WGS) entry which is preliminary data.</text>
</comment>
<dbReference type="Proteomes" id="UP000321523">
    <property type="component" value="Unassembled WGS sequence"/>
</dbReference>
<dbReference type="GO" id="GO:0019867">
    <property type="term" value="C:outer membrane"/>
    <property type="evidence" value="ECO:0007669"/>
    <property type="project" value="InterPro"/>
</dbReference>
<reference evidence="7 8" key="1">
    <citation type="submission" date="2019-07" db="EMBL/GenBank/DDBJ databases">
        <title>Whole genome shotgun sequence of Skermanella aerolata NBRC 106429.</title>
        <authorList>
            <person name="Hosoyama A."/>
            <person name="Uohara A."/>
            <person name="Ohji S."/>
            <person name="Ichikawa N."/>
        </authorList>
    </citation>
    <scope>NUCLEOTIDE SEQUENCE [LARGE SCALE GENOMIC DNA]</scope>
    <source>
        <strain evidence="7 8">NBRC 106429</strain>
    </source>
</reference>
<keyword evidence="4" id="KW-1133">Transmembrane helix</keyword>
<dbReference type="PANTHER" id="PTHR12815:SF42">
    <property type="entry name" value="BACTERIAL SURFACE ANTIGEN (D15) DOMAIN-CONTAINING PROTEIN"/>
    <property type="match status" value="1"/>
</dbReference>
<dbReference type="InterPro" id="IPR010827">
    <property type="entry name" value="BamA/TamA_POTRA"/>
</dbReference>
<keyword evidence="2" id="KW-1134">Transmembrane beta strand</keyword>
<feature type="domain" description="Bacterial surface antigen (D15)" evidence="5">
    <location>
        <begin position="357"/>
        <end position="658"/>
    </location>
</feature>
<evidence type="ECO:0000313" key="8">
    <source>
        <dbReference type="Proteomes" id="UP000321523"/>
    </source>
</evidence>
<dbReference type="EMBL" id="BJYZ01000012">
    <property type="protein sequence ID" value="GEO38645.1"/>
    <property type="molecule type" value="Genomic_DNA"/>
</dbReference>
<gene>
    <name evidence="7" type="ORF">SAE02_27930</name>
</gene>
<feature type="transmembrane region" description="Helical" evidence="4">
    <location>
        <begin position="59"/>
        <end position="78"/>
    </location>
</feature>
<proteinExistence type="predicted"/>
<protein>
    <submittedName>
        <fullName evidence="7">Outer membrane protein assembly factor</fullName>
    </submittedName>
</protein>
<evidence type="ECO:0000313" key="7">
    <source>
        <dbReference type="EMBL" id="GEO38645.1"/>
    </source>
</evidence>
<keyword evidence="4" id="KW-0812">Transmembrane</keyword>
<comment type="subcellular location">
    <subcellularLocation>
        <location evidence="1">Membrane</location>
    </subcellularLocation>
</comment>
<keyword evidence="3 4" id="KW-0472">Membrane</keyword>
<evidence type="ECO:0000256" key="3">
    <source>
        <dbReference type="ARBA" id="ARBA00023136"/>
    </source>
</evidence>
<dbReference type="Pfam" id="PF01103">
    <property type="entry name" value="Omp85"/>
    <property type="match status" value="1"/>
</dbReference>
<evidence type="ECO:0000256" key="2">
    <source>
        <dbReference type="ARBA" id="ARBA00022452"/>
    </source>
</evidence>
<keyword evidence="8" id="KW-1185">Reference proteome</keyword>
<dbReference type="Gene3D" id="2.40.160.50">
    <property type="entry name" value="membrane protein fhac: a member of the omp85/tpsb transporter family"/>
    <property type="match status" value="1"/>
</dbReference>
<sequence length="658" mass="70683">MAESQGTGVARGNLVRHHYVCHALPERRRPLTSCHRTSSSRPIRSRAHTRAGFRGRLRLSCGVAGLAALLAVGGMAALPVSAQQTPYEVTLTGVEDTSLRDLLQGTATLFRLNEQPPPSPIGLRRRADADRERLLTALRSVGFYDGKVEIVVDTTVEPAKVNVAVETGPAYTFDRITVAGAGGVALEGAPITAADLGILVGETALAAKVVDAESRATNRLSERGFAFAHIAERKAVVDHETRTMDVTYIIDPGPLTRYGDVSVQGLDQVTEQLVRNRVPWKPGEEYRPEAIEEARSSISGLGTFSSVRVGLDREPGPDGVTPVTITVAERPRRAIGAGFSYSTEDGFGTNVYWLHRNLFGGAEQLRVSATLARIGENDPTDIEARLNTNFRKPDFLTLNQSLILDATLLRERPDAYDRDAIVLSALLERKLTDGLTVSGGVSLEQSSVTDNLGGTIDSTLFGVPLHVSYDGTNDLLNPTRGFRTDLLVTPYKQIGGEGSIFSIARLTNSAYYDFAGDGRFVAAGRFSLGSVFGSSTAAIPADKRFYAGGGGSIRGYGYQDVGPLDSEGEPTGGRSLIEVGAEMRVKVTDTIGIVPFIDGGNVYDSPTLDFSEELRWGAGIGARYYTAFGPLRVDVAVPLNKRPTDSSWQLYISIGQAF</sequence>
<accession>A0A512DQB7</accession>